<feature type="region of interest" description="Disordered" evidence="1">
    <location>
        <begin position="145"/>
        <end position="174"/>
    </location>
</feature>
<gene>
    <name evidence="2" type="ORF">K3769_08850</name>
</gene>
<feature type="compositionally biased region" description="Basic and acidic residues" evidence="1">
    <location>
        <begin position="152"/>
        <end position="168"/>
    </location>
</feature>
<evidence type="ECO:0000313" key="2">
    <source>
        <dbReference type="EMBL" id="MCX4232883.1"/>
    </source>
</evidence>
<dbReference type="RefSeq" id="WP_267025879.1">
    <property type="nucleotide sequence ID" value="NZ_JAIFZO010000002.1"/>
</dbReference>
<keyword evidence="3" id="KW-1185">Reference proteome</keyword>
<sequence length="174" mass="18688">MGPHIRHIRHVGNTRHPRPALVAALTSTLLAPVAAVSATAASPRFPTGVTLRGSRRADATTHRFLPDDPDDLDGPADPAPCHAPDLHVAQSSGHGHGTRAVAVRDDLGSVCELADERQYDSTRIAKVLIMERLLRRADKLRIRTRAHGLSGESDRPAPYEPLPGRDEPQPGATP</sequence>
<dbReference type="EMBL" id="JAIFZO010000002">
    <property type="protein sequence ID" value="MCX4232883.1"/>
    <property type="molecule type" value="Genomic_DNA"/>
</dbReference>
<evidence type="ECO:0000256" key="1">
    <source>
        <dbReference type="SAM" id="MobiDB-lite"/>
    </source>
</evidence>
<dbReference type="Proteomes" id="UP001165590">
    <property type="component" value="Unassembled WGS sequence"/>
</dbReference>
<reference evidence="2" key="1">
    <citation type="journal article" date="2022" name="bioRxiv">
        <title>Discovery and biosynthetic assessment of Streptomyces ortus sp nov. isolated from a deep-sea sponge.</title>
        <authorList>
            <person name="Williams S.E."/>
        </authorList>
    </citation>
    <scope>NUCLEOTIDE SEQUENCE</scope>
    <source>
        <strain evidence="2">A15ISP2-DRY2</strain>
    </source>
</reference>
<protein>
    <submittedName>
        <fullName evidence="2">Uncharacterized protein</fullName>
    </submittedName>
</protein>
<comment type="caution">
    <text evidence="2">The sequence shown here is derived from an EMBL/GenBank/DDBJ whole genome shotgun (WGS) entry which is preliminary data.</text>
</comment>
<name>A0ABT3UZ48_9ACTN</name>
<evidence type="ECO:0000313" key="3">
    <source>
        <dbReference type="Proteomes" id="UP001165590"/>
    </source>
</evidence>
<organism evidence="2 3">
    <name type="scientific">Streptomyces ortus</name>
    <dbReference type="NCBI Taxonomy" id="2867268"/>
    <lineage>
        <taxon>Bacteria</taxon>
        <taxon>Bacillati</taxon>
        <taxon>Actinomycetota</taxon>
        <taxon>Actinomycetes</taxon>
        <taxon>Kitasatosporales</taxon>
        <taxon>Streptomycetaceae</taxon>
        <taxon>Streptomyces</taxon>
    </lineage>
</organism>
<proteinExistence type="predicted"/>
<accession>A0ABT3UZ48</accession>
<feature type="compositionally biased region" description="Basic and acidic residues" evidence="1">
    <location>
        <begin position="55"/>
        <end position="66"/>
    </location>
</feature>
<feature type="region of interest" description="Disordered" evidence="1">
    <location>
        <begin position="51"/>
        <end position="95"/>
    </location>
</feature>